<proteinExistence type="predicted"/>
<gene>
    <name evidence="1" type="ORF">K435DRAFT_520431</name>
</gene>
<dbReference type="EMBL" id="ML179129">
    <property type="protein sequence ID" value="THU98839.1"/>
    <property type="molecule type" value="Genomic_DNA"/>
</dbReference>
<evidence type="ECO:0000313" key="2">
    <source>
        <dbReference type="Proteomes" id="UP000297245"/>
    </source>
</evidence>
<name>A0A4S8M8Y3_DENBC</name>
<keyword evidence="2" id="KW-1185">Reference proteome</keyword>
<evidence type="ECO:0000313" key="1">
    <source>
        <dbReference type="EMBL" id="THU98839.1"/>
    </source>
</evidence>
<dbReference type="Proteomes" id="UP000297245">
    <property type="component" value="Unassembled WGS sequence"/>
</dbReference>
<organism evidence="1 2">
    <name type="scientific">Dendrothele bispora (strain CBS 962.96)</name>
    <dbReference type="NCBI Taxonomy" id="1314807"/>
    <lineage>
        <taxon>Eukaryota</taxon>
        <taxon>Fungi</taxon>
        <taxon>Dikarya</taxon>
        <taxon>Basidiomycota</taxon>
        <taxon>Agaricomycotina</taxon>
        <taxon>Agaricomycetes</taxon>
        <taxon>Agaricomycetidae</taxon>
        <taxon>Agaricales</taxon>
        <taxon>Agaricales incertae sedis</taxon>
        <taxon>Dendrothele</taxon>
    </lineage>
</organism>
<accession>A0A4S8M8Y3</accession>
<protein>
    <submittedName>
        <fullName evidence="1">Uncharacterized protein</fullName>
    </submittedName>
</protein>
<reference evidence="1 2" key="1">
    <citation type="journal article" date="2019" name="Nat. Ecol. Evol.">
        <title>Megaphylogeny resolves global patterns of mushroom evolution.</title>
        <authorList>
            <person name="Varga T."/>
            <person name="Krizsan K."/>
            <person name="Foldi C."/>
            <person name="Dima B."/>
            <person name="Sanchez-Garcia M."/>
            <person name="Sanchez-Ramirez S."/>
            <person name="Szollosi G.J."/>
            <person name="Szarkandi J.G."/>
            <person name="Papp V."/>
            <person name="Albert L."/>
            <person name="Andreopoulos W."/>
            <person name="Angelini C."/>
            <person name="Antonin V."/>
            <person name="Barry K.W."/>
            <person name="Bougher N.L."/>
            <person name="Buchanan P."/>
            <person name="Buyck B."/>
            <person name="Bense V."/>
            <person name="Catcheside P."/>
            <person name="Chovatia M."/>
            <person name="Cooper J."/>
            <person name="Damon W."/>
            <person name="Desjardin D."/>
            <person name="Finy P."/>
            <person name="Geml J."/>
            <person name="Haridas S."/>
            <person name="Hughes K."/>
            <person name="Justo A."/>
            <person name="Karasinski D."/>
            <person name="Kautmanova I."/>
            <person name="Kiss B."/>
            <person name="Kocsube S."/>
            <person name="Kotiranta H."/>
            <person name="LaButti K.M."/>
            <person name="Lechner B.E."/>
            <person name="Liimatainen K."/>
            <person name="Lipzen A."/>
            <person name="Lukacs Z."/>
            <person name="Mihaltcheva S."/>
            <person name="Morgado L.N."/>
            <person name="Niskanen T."/>
            <person name="Noordeloos M.E."/>
            <person name="Ohm R.A."/>
            <person name="Ortiz-Santana B."/>
            <person name="Ovrebo C."/>
            <person name="Racz N."/>
            <person name="Riley R."/>
            <person name="Savchenko A."/>
            <person name="Shiryaev A."/>
            <person name="Soop K."/>
            <person name="Spirin V."/>
            <person name="Szebenyi C."/>
            <person name="Tomsovsky M."/>
            <person name="Tulloss R.E."/>
            <person name="Uehling J."/>
            <person name="Grigoriev I.V."/>
            <person name="Vagvolgyi C."/>
            <person name="Papp T."/>
            <person name="Martin F.M."/>
            <person name="Miettinen O."/>
            <person name="Hibbett D.S."/>
            <person name="Nagy L.G."/>
        </authorList>
    </citation>
    <scope>NUCLEOTIDE SEQUENCE [LARGE SCALE GENOMIC DNA]</scope>
    <source>
        <strain evidence="1 2">CBS 962.96</strain>
    </source>
</reference>
<dbReference type="AlphaFoldDB" id="A0A4S8M8Y3"/>
<sequence length="92" mass="10493">MPNPKLIVDMIESRRQQHDASVIPDQTISEQPRVATTLNELCHFSIAAPVERGKLLTDEERGWLESLSNLLRDRLRVHMDRGLSCTQNLGPF</sequence>